<evidence type="ECO:0000256" key="1">
    <source>
        <dbReference type="ARBA" id="ARBA00007805"/>
    </source>
</evidence>
<dbReference type="InterPro" id="IPR006130">
    <property type="entry name" value="Asp/Orn_carbamoylTrfase"/>
</dbReference>
<dbReference type="NCBIfam" id="TIGR00658">
    <property type="entry name" value="orni_carb_tr"/>
    <property type="match status" value="1"/>
</dbReference>
<reference evidence="7" key="1">
    <citation type="journal article" date="2013" name="Syst. Appl. Microbiol.">
        <title>New insights into the archaeal diversity of a hypersaline microbial mat obtained by a metagenomic approach.</title>
        <authorList>
            <person name="Lopez-Lopez A."/>
            <person name="Richter M."/>
            <person name="Pena A."/>
            <person name="Tamames J."/>
            <person name="Rossello-Mora R."/>
        </authorList>
    </citation>
    <scope>NUCLEOTIDE SEQUENCE</scope>
</reference>
<comment type="catalytic activity">
    <reaction evidence="4">
        <text>carbamoyl phosphate + L-ornithine = L-citrulline + phosphate + H(+)</text>
        <dbReference type="Rhea" id="RHEA:19513"/>
        <dbReference type="ChEBI" id="CHEBI:15378"/>
        <dbReference type="ChEBI" id="CHEBI:43474"/>
        <dbReference type="ChEBI" id="CHEBI:46911"/>
        <dbReference type="ChEBI" id="CHEBI:57743"/>
        <dbReference type="ChEBI" id="CHEBI:58228"/>
        <dbReference type="EC" id="2.1.3.3"/>
    </reaction>
</comment>
<evidence type="ECO:0000313" key="7">
    <source>
        <dbReference type="EMBL" id="AGF93350.1"/>
    </source>
</evidence>
<feature type="domain" description="Aspartate/ornithine carbamoyltransferase carbamoyl-P binding" evidence="6">
    <location>
        <begin position="10"/>
        <end position="149"/>
    </location>
</feature>
<dbReference type="InterPro" id="IPR006132">
    <property type="entry name" value="Asp/Orn_carbamoyltranf_P-bd"/>
</dbReference>
<evidence type="ECO:0000256" key="3">
    <source>
        <dbReference type="ARBA" id="ARBA00022679"/>
    </source>
</evidence>
<dbReference type="PANTHER" id="PTHR45753">
    <property type="entry name" value="ORNITHINE CARBAMOYLTRANSFERASE, MITOCHONDRIAL"/>
    <property type="match status" value="1"/>
</dbReference>
<gene>
    <name evidence="7" type="ORF">FLSS-23_0015</name>
</gene>
<evidence type="ECO:0000259" key="6">
    <source>
        <dbReference type="Pfam" id="PF02729"/>
    </source>
</evidence>
<feature type="domain" description="Aspartate/ornithine carbamoyltransferase Asp/Orn-binding" evidence="5">
    <location>
        <begin position="156"/>
        <end position="307"/>
    </location>
</feature>
<evidence type="ECO:0000256" key="4">
    <source>
        <dbReference type="ARBA" id="ARBA00048772"/>
    </source>
</evidence>
<sequence length="311" mass="34547">MENLGEIMAKNVISILDLSDSLNETLRIAGEIKKKYKNGESYSPLEGKSLGMIFEKPSTRTRISFEVGTTQLGGHALYLSPKDLQLGRGETIADTAKVLSRYVDGIMYRAFEHDMMVELAENSTVPVISGLDDVEHPCQIVADLLTIKEKKDDFDQKMVYVGDGNNVCHSLLLGSALVGMDMTACVPEGYDPDQDIVEKAKEIGEENDADIDIQRKPSEAVEDADVIYTDVWVSMGDEEEKEKRMNDFEGYQINKELISKAKEDVIVMHCLPAHRGVEITSEVMDGPHSVVFDQAENRLHAQKAIMAELMG</sequence>
<dbReference type="PANTHER" id="PTHR45753:SF3">
    <property type="entry name" value="ORNITHINE TRANSCARBAMYLASE, MITOCHONDRIAL"/>
    <property type="match status" value="1"/>
</dbReference>
<dbReference type="SUPFAM" id="SSF53671">
    <property type="entry name" value="Aspartate/ornithine carbamoyltransferase"/>
    <property type="match status" value="1"/>
</dbReference>
<dbReference type="InterPro" id="IPR002292">
    <property type="entry name" value="Orn/put_carbamltrans"/>
</dbReference>
<dbReference type="EMBL" id="JX684089">
    <property type="protein sequence ID" value="AGF93350.1"/>
    <property type="molecule type" value="Genomic_DNA"/>
</dbReference>
<dbReference type="InterPro" id="IPR006131">
    <property type="entry name" value="Asp_carbamoyltransf_Asp/Orn-bd"/>
</dbReference>
<keyword evidence="3 7" id="KW-0808">Transferase</keyword>
<dbReference type="Gene3D" id="3.40.50.1370">
    <property type="entry name" value="Aspartate/ornithine carbamoyltransferase"/>
    <property type="match status" value="2"/>
</dbReference>
<accession>M1PQB0</accession>
<dbReference type="PRINTS" id="PR00102">
    <property type="entry name" value="OTCASE"/>
</dbReference>
<organism evidence="7">
    <name type="scientific">uncultured organism</name>
    <dbReference type="NCBI Taxonomy" id="155900"/>
    <lineage>
        <taxon>unclassified sequences</taxon>
        <taxon>environmental samples</taxon>
    </lineage>
</organism>
<dbReference type="GO" id="GO:0019240">
    <property type="term" value="P:citrulline biosynthetic process"/>
    <property type="evidence" value="ECO:0007669"/>
    <property type="project" value="TreeGrafter"/>
</dbReference>
<dbReference type="NCBIfam" id="NF001986">
    <property type="entry name" value="PRK00779.1"/>
    <property type="match status" value="1"/>
</dbReference>
<dbReference type="HAMAP" id="MF_01109">
    <property type="entry name" value="OTCase"/>
    <property type="match status" value="1"/>
</dbReference>
<comment type="similarity">
    <text evidence="1">Belongs to the aspartate/ornithine carbamoyltransferase superfamily. OTCase family.</text>
</comment>
<name>M1PQB0_9ZZZZ</name>
<dbReference type="GO" id="GO:0042450">
    <property type="term" value="P:L-arginine biosynthetic process via ornithine"/>
    <property type="evidence" value="ECO:0007669"/>
    <property type="project" value="TreeGrafter"/>
</dbReference>
<evidence type="ECO:0000259" key="5">
    <source>
        <dbReference type="Pfam" id="PF00185"/>
    </source>
</evidence>
<evidence type="ECO:0000256" key="2">
    <source>
        <dbReference type="ARBA" id="ARBA00013007"/>
    </source>
</evidence>
<protein>
    <recommendedName>
        <fullName evidence="2">ornithine carbamoyltransferase</fullName>
        <ecNumber evidence="2">2.1.3.3</ecNumber>
    </recommendedName>
</protein>
<dbReference type="GO" id="GO:0016597">
    <property type="term" value="F:amino acid binding"/>
    <property type="evidence" value="ECO:0007669"/>
    <property type="project" value="InterPro"/>
</dbReference>
<dbReference type="GO" id="GO:0004585">
    <property type="term" value="F:ornithine carbamoyltransferase activity"/>
    <property type="evidence" value="ECO:0007669"/>
    <property type="project" value="UniProtKB-EC"/>
</dbReference>
<proteinExistence type="inferred from homology"/>
<dbReference type="Pfam" id="PF02729">
    <property type="entry name" value="OTCace_N"/>
    <property type="match status" value="1"/>
</dbReference>
<dbReference type="FunFam" id="3.40.50.1370:FF:000008">
    <property type="entry name" value="Ornithine carbamoyltransferase"/>
    <property type="match status" value="1"/>
</dbReference>
<dbReference type="Pfam" id="PF00185">
    <property type="entry name" value="OTCace"/>
    <property type="match status" value="1"/>
</dbReference>
<dbReference type="InterPro" id="IPR036901">
    <property type="entry name" value="Asp/Orn_carbamoylTrfase_sf"/>
</dbReference>
<dbReference type="InterPro" id="IPR024904">
    <property type="entry name" value="OTCase_ArgI"/>
</dbReference>
<dbReference type="EC" id="2.1.3.3" evidence="2"/>
<dbReference type="PROSITE" id="PS00097">
    <property type="entry name" value="CARBAMOYLTRANSFERASE"/>
    <property type="match status" value="1"/>
</dbReference>
<dbReference type="PRINTS" id="PR00100">
    <property type="entry name" value="AOTCASE"/>
</dbReference>
<dbReference type="AlphaFoldDB" id="M1PQB0"/>